<feature type="transmembrane region" description="Helical" evidence="7">
    <location>
        <begin position="148"/>
        <end position="165"/>
    </location>
</feature>
<evidence type="ECO:0000256" key="6">
    <source>
        <dbReference type="ARBA" id="ARBA00023136"/>
    </source>
</evidence>
<evidence type="ECO:0000313" key="9">
    <source>
        <dbReference type="EMBL" id="HIZ08486.1"/>
    </source>
</evidence>
<name>A0A9D2IH80_9FIRM</name>
<keyword evidence="5 7" id="KW-1133">Transmembrane helix</keyword>
<dbReference type="GO" id="GO:0005886">
    <property type="term" value="C:plasma membrane"/>
    <property type="evidence" value="ECO:0007669"/>
    <property type="project" value="UniProtKB-SubCell"/>
</dbReference>
<sequence length="264" mass="28401">EPENMPKVIAAIFSGFSIASVFGVPITTAITHTFGWRAAFCVIFAATVCVTLVLAKTLPKTSSRKQSTGLFRQFVIFKDKRILLGVAMVLLTAAASYTFYTYLTPIFQDELHIPESLVSIALLVFGVAALISNLSSGKLAERGGLKRMPGIYGIQILFLILLPWACKTPVLGFLNIFILGVLMYLMNVPVQTHFLSTAEKDYPQCMSLASSFQSVFFNFGIAAGSACGGLIVDHGGMMYVSYGGAVLAAAACICCLVLLKVLKK</sequence>
<dbReference type="PROSITE" id="PS50850">
    <property type="entry name" value="MFS"/>
    <property type="match status" value="1"/>
</dbReference>
<feature type="transmembrane region" description="Helical" evidence="7">
    <location>
        <begin position="171"/>
        <end position="190"/>
    </location>
</feature>
<dbReference type="InterPro" id="IPR020846">
    <property type="entry name" value="MFS_dom"/>
</dbReference>
<keyword evidence="6 7" id="KW-0472">Membrane</keyword>
<dbReference type="Gene3D" id="1.20.1250.20">
    <property type="entry name" value="MFS general substrate transporter like domains"/>
    <property type="match status" value="2"/>
</dbReference>
<dbReference type="EMBL" id="DXCH01000299">
    <property type="protein sequence ID" value="HIZ08486.1"/>
    <property type="molecule type" value="Genomic_DNA"/>
</dbReference>
<comment type="subcellular location">
    <subcellularLocation>
        <location evidence="1">Cell membrane</location>
        <topology evidence="1">Multi-pass membrane protein</topology>
    </subcellularLocation>
</comment>
<evidence type="ECO:0000256" key="5">
    <source>
        <dbReference type="ARBA" id="ARBA00022989"/>
    </source>
</evidence>
<keyword evidence="4 7" id="KW-0812">Transmembrane</keyword>
<feature type="non-terminal residue" evidence="9">
    <location>
        <position position="1"/>
    </location>
</feature>
<organism evidence="9 10">
    <name type="scientific">Candidatus Eubacterium avistercoris</name>
    <dbReference type="NCBI Taxonomy" id="2838567"/>
    <lineage>
        <taxon>Bacteria</taxon>
        <taxon>Bacillati</taxon>
        <taxon>Bacillota</taxon>
        <taxon>Clostridia</taxon>
        <taxon>Eubacteriales</taxon>
        <taxon>Eubacteriaceae</taxon>
        <taxon>Eubacterium</taxon>
    </lineage>
</organism>
<feature type="transmembrane region" description="Helical" evidence="7">
    <location>
        <begin position="82"/>
        <end position="104"/>
    </location>
</feature>
<dbReference type="CDD" id="cd17324">
    <property type="entry name" value="MFS_NepI_like"/>
    <property type="match status" value="1"/>
</dbReference>
<feature type="transmembrane region" description="Helical" evidence="7">
    <location>
        <begin position="238"/>
        <end position="259"/>
    </location>
</feature>
<reference evidence="9" key="1">
    <citation type="journal article" date="2021" name="PeerJ">
        <title>Extensive microbial diversity within the chicken gut microbiome revealed by metagenomics and culture.</title>
        <authorList>
            <person name="Gilroy R."/>
            <person name="Ravi A."/>
            <person name="Getino M."/>
            <person name="Pursley I."/>
            <person name="Horton D.L."/>
            <person name="Alikhan N.F."/>
            <person name="Baker D."/>
            <person name="Gharbi K."/>
            <person name="Hall N."/>
            <person name="Watson M."/>
            <person name="Adriaenssens E.M."/>
            <person name="Foster-Nyarko E."/>
            <person name="Jarju S."/>
            <person name="Secka A."/>
            <person name="Antonio M."/>
            <person name="Oren A."/>
            <person name="Chaudhuri R.R."/>
            <person name="La Ragione R."/>
            <person name="Hildebrand F."/>
            <person name="Pallen M.J."/>
        </authorList>
    </citation>
    <scope>NUCLEOTIDE SEQUENCE</scope>
    <source>
        <strain evidence="9">CHK192-9172</strain>
    </source>
</reference>
<dbReference type="PANTHER" id="PTHR43124:SF3">
    <property type="entry name" value="CHLORAMPHENICOL EFFLUX PUMP RV0191"/>
    <property type="match status" value="1"/>
</dbReference>
<evidence type="ECO:0000256" key="3">
    <source>
        <dbReference type="ARBA" id="ARBA00022475"/>
    </source>
</evidence>
<accession>A0A9D2IH80</accession>
<evidence type="ECO:0000256" key="1">
    <source>
        <dbReference type="ARBA" id="ARBA00004651"/>
    </source>
</evidence>
<dbReference type="InterPro" id="IPR050189">
    <property type="entry name" value="MFS_Efflux_Transporters"/>
</dbReference>
<keyword evidence="2" id="KW-0813">Transport</keyword>
<evidence type="ECO:0000256" key="2">
    <source>
        <dbReference type="ARBA" id="ARBA00022448"/>
    </source>
</evidence>
<dbReference type="Proteomes" id="UP000824024">
    <property type="component" value="Unassembled WGS sequence"/>
</dbReference>
<proteinExistence type="predicted"/>
<dbReference type="InterPro" id="IPR011701">
    <property type="entry name" value="MFS"/>
</dbReference>
<keyword evidence="3" id="KW-1003">Cell membrane</keyword>
<dbReference type="InterPro" id="IPR036259">
    <property type="entry name" value="MFS_trans_sf"/>
</dbReference>
<evidence type="ECO:0000256" key="7">
    <source>
        <dbReference type="SAM" id="Phobius"/>
    </source>
</evidence>
<comment type="caution">
    <text evidence="9">The sequence shown here is derived from an EMBL/GenBank/DDBJ whole genome shotgun (WGS) entry which is preliminary data.</text>
</comment>
<feature type="transmembrane region" description="Helical" evidence="7">
    <location>
        <begin position="33"/>
        <end position="55"/>
    </location>
</feature>
<feature type="domain" description="Major facilitator superfamily (MFS) profile" evidence="8">
    <location>
        <begin position="1"/>
        <end position="264"/>
    </location>
</feature>
<dbReference type="Pfam" id="PF07690">
    <property type="entry name" value="MFS_1"/>
    <property type="match status" value="1"/>
</dbReference>
<dbReference type="GO" id="GO:0022857">
    <property type="term" value="F:transmembrane transporter activity"/>
    <property type="evidence" value="ECO:0007669"/>
    <property type="project" value="InterPro"/>
</dbReference>
<dbReference type="PANTHER" id="PTHR43124">
    <property type="entry name" value="PURINE EFFLUX PUMP PBUE"/>
    <property type="match status" value="1"/>
</dbReference>
<dbReference type="AlphaFoldDB" id="A0A9D2IH80"/>
<evidence type="ECO:0000256" key="4">
    <source>
        <dbReference type="ARBA" id="ARBA00022692"/>
    </source>
</evidence>
<feature type="transmembrane region" description="Helical" evidence="7">
    <location>
        <begin position="116"/>
        <end position="136"/>
    </location>
</feature>
<evidence type="ECO:0000313" key="10">
    <source>
        <dbReference type="Proteomes" id="UP000824024"/>
    </source>
</evidence>
<reference evidence="9" key="2">
    <citation type="submission" date="2021-04" db="EMBL/GenBank/DDBJ databases">
        <authorList>
            <person name="Gilroy R."/>
        </authorList>
    </citation>
    <scope>NUCLEOTIDE SEQUENCE</scope>
    <source>
        <strain evidence="9">CHK192-9172</strain>
    </source>
</reference>
<evidence type="ECO:0000259" key="8">
    <source>
        <dbReference type="PROSITE" id="PS50850"/>
    </source>
</evidence>
<protein>
    <submittedName>
        <fullName evidence="9">MFS transporter</fullName>
    </submittedName>
</protein>
<gene>
    <name evidence="9" type="ORF">IAA08_11210</name>
</gene>
<feature type="transmembrane region" description="Helical" evidence="7">
    <location>
        <begin position="211"/>
        <end position="232"/>
    </location>
</feature>
<dbReference type="SUPFAM" id="SSF103473">
    <property type="entry name" value="MFS general substrate transporter"/>
    <property type="match status" value="1"/>
</dbReference>